<evidence type="ECO:0000256" key="1">
    <source>
        <dbReference type="SAM" id="MobiDB-lite"/>
    </source>
</evidence>
<reference evidence="2 3" key="1">
    <citation type="submission" date="2014-04" db="EMBL/GenBank/DDBJ databases">
        <title>Draft genome sequence of Photobacterium halotolerans S2753: a solonamide, ngercheumicin and holomycin producer.</title>
        <authorList>
            <person name="Machado H.R."/>
            <person name="Gram L."/>
        </authorList>
    </citation>
    <scope>NUCLEOTIDE SEQUENCE [LARGE SCALE GENOMIC DNA]</scope>
    <source>
        <strain evidence="2 3">S2753</strain>
    </source>
</reference>
<comment type="caution">
    <text evidence="2">The sequence shown here is derived from an EMBL/GenBank/DDBJ whole genome shotgun (WGS) entry which is preliminary data.</text>
</comment>
<keyword evidence="3" id="KW-1185">Reference proteome</keyword>
<dbReference type="STRING" id="1654360.EA58_11905"/>
<accession>A0A066RUB1</accession>
<evidence type="ECO:0000313" key="2">
    <source>
        <dbReference type="EMBL" id="KDM91272.1"/>
    </source>
</evidence>
<organism evidence="2 3">
    <name type="scientific">Photobacterium galatheae</name>
    <dbReference type="NCBI Taxonomy" id="1654360"/>
    <lineage>
        <taxon>Bacteria</taxon>
        <taxon>Pseudomonadati</taxon>
        <taxon>Pseudomonadota</taxon>
        <taxon>Gammaproteobacteria</taxon>
        <taxon>Vibrionales</taxon>
        <taxon>Vibrionaceae</taxon>
        <taxon>Photobacterium</taxon>
    </lineage>
</organism>
<evidence type="ECO:0000313" key="3">
    <source>
        <dbReference type="Proteomes" id="UP000027192"/>
    </source>
</evidence>
<sequence length="331" mass="37541">MGQIQTKVDNLLKREDAPTPHAGNTNQKQYHETAELTAKEAEMLEKIRKKMVKPDTLKEAAEILDNRRKELIKHGYRGGKYSDDELLLLAKSGNVAAERFHVRIMESKFLGGAERAGKMGADFKGKSGEGVKYWSTTLDQLEDVDKDPRLIHEKLGLEYDPSKTHAMIIIDTDIAKDIADTKSIVPTFDALKNFSKEEIPDLFNDEELNVLLSKRFQSEYSSLYDEALKSPGIMTGAWDTQGLKKFISKKISDLEQKKLMLKRVDMQDTLGNNNHFLGNGLTKNLLTEQQYGAIETLNFERKKMQLNDFFNVGVGEKKLNAIVIFDELKPL</sequence>
<gene>
    <name evidence="2" type="ORF">EA58_11905</name>
</gene>
<feature type="region of interest" description="Disordered" evidence="1">
    <location>
        <begin position="1"/>
        <end position="32"/>
    </location>
</feature>
<proteinExistence type="predicted"/>
<name>A0A066RUB1_9GAMM</name>
<dbReference type="Proteomes" id="UP000027192">
    <property type="component" value="Unassembled WGS sequence"/>
</dbReference>
<dbReference type="EMBL" id="JMIB01000023">
    <property type="protein sequence ID" value="KDM91272.1"/>
    <property type="molecule type" value="Genomic_DNA"/>
</dbReference>
<dbReference type="AlphaFoldDB" id="A0A066RUB1"/>
<protein>
    <submittedName>
        <fullName evidence="2">Uncharacterized protein</fullName>
    </submittedName>
</protein>